<sequence length="306" mass="35586">MEATKYFLALIAWKTKVERTVAYLTDNIRSTHNMEDTYKSNLFCTPVPDQPNSQLHKLPAEVRMLIYKHVFTSRHSKRRRSSIALALLATCRLIHGEAYEKAFESVHFRLNGEAGLSFYKKIWSLGSLQQHLRRITIKMAMEKLEYTTGNNPFVLMQLPLDKLEVDFGSISAGNWDEKVHLYHRLVPAVLFRTPNFRDRTRPIYKLDAASRALHYTNVATWQFSPEPKDLYDVMVRSQTKEVMVKALSNRKDVLWSAFRHFGLVTNVYTQLDVRCKSTGEAKEVFLIFADENRARSYFKIGRRDVG</sequence>
<dbReference type="AlphaFoldDB" id="A0A6A5TN52"/>
<dbReference type="Proteomes" id="UP000800035">
    <property type="component" value="Unassembled WGS sequence"/>
</dbReference>
<name>A0A6A5TN52_9PLEO</name>
<accession>A0A6A5TN52</accession>
<protein>
    <submittedName>
        <fullName evidence="1">Uncharacterized protein</fullName>
    </submittedName>
</protein>
<gene>
    <name evidence="1" type="ORF">CC80DRAFT_550562</name>
</gene>
<proteinExistence type="predicted"/>
<evidence type="ECO:0000313" key="2">
    <source>
        <dbReference type="Proteomes" id="UP000800035"/>
    </source>
</evidence>
<dbReference type="EMBL" id="ML977000">
    <property type="protein sequence ID" value="KAF1954101.1"/>
    <property type="molecule type" value="Genomic_DNA"/>
</dbReference>
<reference evidence="1" key="1">
    <citation type="journal article" date="2020" name="Stud. Mycol.">
        <title>101 Dothideomycetes genomes: a test case for predicting lifestyles and emergence of pathogens.</title>
        <authorList>
            <person name="Haridas S."/>
            <person name="Albert R."/>
            <person name="Binder M."/>
            <person name="Bloem J."/>
            <person name="Labutti K."/>
            <person name="Salamov A."/>
            <person name="Andreopoulos B."/>
            <person name="Baker S."/>
            <person name="Barry K."/>
            <person name="Bills G."/>
            <person name="Bluhm B."/>
            <person name="Cannon C."/>
            <person name="Castanera R."/>
            <person name="Culley D."/>
            <person name="Daum C."/>
            <person name="Ezra D."/>
            <person name="Gonzalez J."/>
            <person name="Henrissat B."/>
            <person name="Kuo A."/>
            <person name="Liang C."/>
            <person name="Lipzen A."/>
            <person name="Lutzoni F."/>
            <person name="Magnuson J."/>
            <person name="Mondo S."/>
            <person name="Nolan M."/>
            <person name="Ohm R."/>
            <person name="Pangilinan J."/>
            <person name="Park H.-J."/>
            <person name="Ramirez L."/>
            <person name="Alfaro M."/>
            <person name="Sun H."/>
            <person name="Tritt A."/>
            <person name="Yoshinaga Y."/>
            <person name="Zwiers L.-H."/>
            <person name="Turgeon B."/>
            <person name="Goodwin S."/>
            <person name="Spatafora J."/>
            <person name="Crous P."/>
            <person name="Grigoriev I."/>
        </authorList>
    </citation>
    <scope>NUCLEOTIDE SEQUENCE</scope>
    <source>
        <strain evidence="1">CBS 675.92</strain>
    </source>
</reference>
<dbReference type="OrthoDB" id="62952at2759"/>
<evidence type="ECO:0000313" key="1">
    <source>
        <dbReference type="EMBL" id="KAF1954101.1"/>
    </source>
</evidence>
<organism evidence="1 2">
    <name type="scientific">Byssothecium circinans</name>
    <dbReference type="NCBI Taxonomy" id="147558"/>
    <lineage>
        <taxon>Eukaryota</taxon>
        <taxon>Fungi</taxon>
        <taxon>Dikarya</taxon>
        <taxon>Ascomycota</taxon>
        <taxon>Pezizomycotina</taxon>
        <taxon>Dothideomycetes</taxon>
        <taxon>Pleosporomycetidae</taxon>
        <taxon>Pleosporales</taxon>
        <taxon>Massarineae</taxon>
        <taxon>Massarinaceae</taxon>
        <taxon>Byssothecium</taxon>
    </lineage>
</organism>
<keyword evidence="2" id="KW-1185">Reference proteome</keyword>